<feature type="domain" description="Response regulatory" evidence="8">
    <location>
        <begin position="5"/>
        <end position="121"/>
    </location>
</feature>
<dbReference type="NCBIfam" id="TIGR00254">
    <property type="entry name" value="GGDEF"/>
    <property type="match status" value="1"/>
</dbReference>
<dbReference type="PANTHER" id="PTHR48111:SF1">
    <property type="entry name" value="TWO-COMPONENT RESPONSE REGULATOR ORR33"/>
    <property type="match status" value="1"/>
</dbReference>
<dbReference type="PROSITE" id="PS50110">
    <property type="entry name" value="RESPONSE_REGULATORY"/>
    <property type="match status" value="1"/>
</dbReference>
<dbReference type="GO" id="GO:0000976">
    <property type="term" value="F:transcription cis-regulatory region binding"/>
    <property type="evidence" value="ECO:0007669"/>
    <property type="project" value="TreeGrafter"/>
</dbReference>
<evidence type="ECO:0000256" key="1">
    <source>
        <dbReference type="ARBA" id="ARBA00022553"/>
    </source>
</evidence>
<dbReference type="SMART" id="SM00448">
    <property type="entry name" value="REC"/>
    <property type="match status" value="1"/>
</dbReference>
<dbReference type="Pfam" id="PF00990">
    <property type="entry name" value="GGDEF"/>
    <property type="match status" value="1"/>
</dbReference>
<accession>A0A538U5A6</accession>
<evidence type="ECO:0000259" key="9">
    <source>
        <dbReference type="PROSITE" id="PS50887"/>
    </source>
</evidence>
<evidence type="ECO:0000256" key="7">
    <source>
        <dbReference type="SAM" id="MobiDB-lite"/>
    </source>
</evidence>
<dbReference type="CDD" id="cd17574">
    <property type="entry name" value="REC_OmpR"/>
    <property type="match status" value="1"/>
</dbReference>
<keyword evidence="2" id="KW-0902">Two-component regulatory system</keyword>
<dbReference type="GO" id="GO:0032993">
    <property type="term" value="C:protein-DNA complex"/>
    <property type="evidence" value="ECO:0007669"/>
    <property type="project" value="TreeGrafter"/>
</dbReference>
<feature type="compositionally biased region" description="Basic and acidic residues" evidence="7">
    <location>
        <begin position="282"/>
        <end position="299"/>
    </location>
</feature>
<dbReference type="Gene3D" id="3.30.70.270">
    <property type="match status" value="1"/>
</dbReference>
<protein>
    <submittedName>
        <fullName evidence="10">Response regulator</fullName>
    </submittedName>
</protein>
<dbReference type="Proteomes" id="UP000319836">
    <property type="component" value="Unassembled WGS sequence"/>
</dbReference>
<dbReference type="AlphaFoldDB" id="A0A538U5A6"/>
<evidence type="ECO:0000256" key="5">
    <source>
        <dbReference type="ARBA" id="ARBA00023163"/>
    </source>
</evidence>
<dbReference type="FunFam" id="3.40.50.2300:FF:000001">
    <property type="entry name" value="DNA-binding response regulator PhoB"/>
    <property type="match status" value="1"/>
</dbReference>
<keyword evidence="1 6" id="KW-0597">Phosphoprotein</keyword>
<dbReference type="GO" id="GO:0006355">
    <property type="term" value="P:regulation of DNA-templated transcription"/>
    <property type="evidence" value="ECO:0007669"/>
    <property type="project" value="TreeGrafter"/>
</dbReference>
<dbReference type="InterPro" id="IPR039420">
    <property type="entry name" value="WalR-like"/>
</dbReference>
<dbReference type="GO" id="GO:0005829">
    <property type="term" value="C:cytosol"/>
    <property type="evidence" value="ECO:0007669"/>
    <property type="project" value="TreeGrafter"/>
</dbReference>
<feature type="domain" description="GGDEF" evidence="9">
    <location>
        <begin position="154"/>
        <end position="291"/>
    </location>
</feature>
<proteinExistence type="predicted"/>
<dbReference type="PANTHER" id="PTHR48111">
    <property type="entry name" value="REGULATOR OF RPOS"/>
    <property type="match status" value="1"/>
</dbReference>
<keyword evidence="5" id="KW-0804">Transcription</keyword>
<evidence type="ECO:0000259" key="8">
    <source>
        <dbReference type="PROSITE" id="PS50110"/>
    </source>
</evidence>
<dbReference type="InterPro" id="IPR000160">
    <property type="entry name" value="GGDEF_dom"/>
</dbReference>
<sequence length="299" mass="33893">MIKSKILIAEDEMNLREVLRFQLTTAGYDVVEAEDGRQAIEKARETMPDLLLLDVMMPYVDGFEVVRELRKSFLTRHIPIIMLTAKAELEDRLHGFDDGANDYIVKPWDYRELKARVRNALAWSQQQRAASPLTGLPGNLSIEEELRHRLEAQVPFALLMIDIDYFKSFNDHYGYARGDDAIRAVARILVDQAQRHGGSEDFVGHIGGDDFVILTRPEVDRARGFVEVANRRHVIERFPLMSLTIALVNTERIPVTHRAELGDIAQELKSHGKGIPGSVVVGERRARESDDPDARQDVA</sequence>
<dbReference type="SUPFAM" id="SSF52172">
    <property type="entry name" value="CheY-like"/>
    <property type="match status" value="1"/>
</dbReference>
<evidence type="ECO:0000256" key="4">
    <source>
        <dbReference type="ARBA" id="ARBA00023125"/>
    </source>
</evidence>
<dbReference type="EMBL" id="VBPA01000155">
    <property type="protein sequence ID" value="TMQ71080.1"/>
    <property type="molecule type" value="Genomic_DNA"/>
</dbReference>
<dbReference type="Pfam" id="PF00072">
    <property type="entry name" value="Response_reg"/>
    <property type="match status" value="1"/>
</dbReference>
<dbReference type="CDD" id="cd01949">
    <property type="entry name" value="GGDEF"/>
    <property type="match status" value="1"/>
</dbReference>
<dbReference type="GO" id="GO:0000156">
    <property type="term" value="F:phosphorelay response regulator activity"/>
    <property type="evidence" value="ECO:0007669"/>
    <property type="project" value="TreeGrafter"/>
</dbReference>
<dbReference type="SMART" id="SM00267">
    <property type="entry name" value="GGDEF"/>
    <property type="match status" value="1"/>
</dbReference>
<reference evidence="10 11" key="1">
    <citation type="journal article" date="2019" name="Nat. Microbiol.">
        <title>Mediterranean grassland soil C-N compound turnover is dependent on rainfall and depth, and is mediated by genomically divergent microorganisms.</title>
        <authorList>
            <person name="Diamond S."/>
            <person name="Andeer P.F."/>
            <person name="Li Z."/>
            <person name="Crits-Christoph A."/>
            <person name="Burstein D."/>
            <person name="Anantharaman K."/>
            <person name="Lane K.R."/>
            <person name="Thomas B.C."/>
            <person name="Pan C."/>
            <person name="Northen T.R."/>
            <person name="Banfield J.F."/>
        </authorList>
    </citation>
    <scope>NUCLEOTIDE SEQUENCE [LARGE SCALE GENOMIC DNA]</scope>
    <source>
        <strain evidence="10">WS_10</strain>
    </source>
</reference>
<evidence type="ECO:0000256" key="3">
    <source>
        <dbReference type="ARBA" id="ARBA00023015"/>
    </source>
</evidence>
<evidence type="ECO:0000256" key="2">
    <source>
        <dbReference type="ARBA" id="ARBA00023012"/>
    </source>
</evidence>
<keyword evidence="3" id="KW-0805">Transcription regulation</keyword>
<evidence type="ECO:0000313" key="11">
    <source>
        <dbReference type="Proteomes" id="UP000319836"/>
    </source>
</evidence>
<name>A0A538U5A6_UNCEI</name>
<dbReference type="Gene3D" id="3.40.50.2300">
    <property type="match status" value="1"/>
</dbReference>
<evidence type="ECO:0000313" key="10">
    <source>
        <dbReference type="EMBL" id="TMQ71080.1"/>
    </source>
</evidence>
<organism evidence="10 11">
    <name type="scientific">Eiseniibacteriota bacterium</name>
    <dbReference type="NCBI Taxonomy" id="2212470"/>
    <lineage>
        <taxon>Bacteria</taxon>
        <taxon>Candidatus Eiseniibacteriota</taxon>
    </lineage>
</organism>
<feature type="region of interest" description="Disordered" evidence="7">
    <location>
        <begin position="275"/>
        <end position="299"/>
    </location>
</feature>
<gene>
    <name evidence="10" type="ORF">E6K80_06645</name>
</gene>
<keyword evidence="4" id="KW-0238">DNA-binding</keyword>
<evidence type="ECO:0000256" key="6">
    <source>
        <dbReference type="PROSITE-ProRule" id="PRU00169"/>
    </source>
</evidence>
<dbReference type="InterPro" id="IPR043128">
    <property type="entry name" value="Rev_trsase/Diguanyl_cyclase"/>
</dbReference>
<dbReference type="InterPro" id="IPR001789">
    <property type="entry name" value="Sig_transdc_resp-reg_receiver"/>
</dbReference>
<dbReference type="PROSITE" id="PS50887">
    <property type="entry name" value="GGDEF"/>
    <property type="match status" value="1"/>
</dbReference>
<feature type="modified residue" description="4-aspartylphosphate" evidence="6">
    <location>
        <position position="54"/>
    </location>
</feature>
<dbReference type="InterPro" id="IPR011006">
    <property type="entry name" value="CheY-like_superfamily"/>
</dbReference>
<comment type="caution">
    <text evidence="10">The sequence shown here is derived from an EMBL/GenBank/DDBJ whole genome shotgun (WGS) entry which is preliminary data.</text>
</comment>